<protein>
    <submittedName>
        <fullName evidence="2">Uncharacterized protein</fullName>
    </submittedName>
</protein>
<dbReference type="EMBL" id="GBRH01224257">
    <property type="protein sequence ID" value="JAD73638.1"/>
    <property type="molecule type" value="Transcribed_RNA"/>
</dbReference>
<feature type="compositionally biased region" description="Polar residues" evidence="1">
    <location>
        <begin position="7"/>
        <end position="22"/>
    </location>
</feature>
<dbReference type="AlphaFoldDB" id="A0A0A9CGS9"/>
<sequence length="99" mass="11072">MKHTNKLRTGSTSLTDKCTSLLTHPKPAMRNRYAVPTKKSQGSTDADHNHELLPIYQHLHGYISAGDVSKGMGVSPRRLCERRSSQRRPRAPLHGTGER</sequence>
<reference evidence="2" key="1">
    <citation type="submission" date="2014-09" db="EMBL/GenBank/DDBJ databases">
        <authorList>
            <person name="Magalhaes I.L.F."/>
            <person name="Oliveira U."/>
            <person name="Santos F.R."/>
            <person name="Vidigal T.H.D.A."/>
            <person name="Brescovit A.D."/>
            <person name="Santos A.J."/>
        </authorList>
    </citation>
    <scope>NUCLEOTIDE SEQUENCE</scope>
    <source>
        <tissue evidence="2">Shoot tissue taken approximately 20 cm above the soil surface</tissue>
    </source>
</reference>
<reference evidence="2" key="2">
    <citation type="journal article" date="2015" name="Data Brief">
        <title>Shoot transcriptome of the giant reed, Arundo donax.</title>
        <authorList>
            <person name="Barrero R.A."/>
            <person name="Guerrero F.D."/>
            <person name="Moolhuijzen P."/>
            <person name="Goolsby J.A."/>
            <person name="Tidwell J."/>
            <person name="Bellgard S.E."/>
            <person name="Bellgard M.I."/>
        </authorList>
    </citation>
    <scope>NUCLEOTIDE SEQUENCE</scope>
    <source>
        <tissue evidence="2">Shoot tissue taken approximately 20 cm above the soil surface</tissue>
    </source>
</reference>
<evidence type="ECO:0000313" key="2">
    <source>
        <dbReference type="EMBL" id="JAD73638.1"/>
    </source>
</evidence>
<accession>A0A0A9CGS9</accession>
<evidence type="ECO:0000256" key="1">
    <source>
        <dbReference type="SAM" id="MobiDB-lite"/>
    </source>
</evidence>
<feature type="region of interest" description="Disordered" evidence="1">
    <location>
        <begin position="1"/>
        <end position="47"/>
    </location>
</feature>
<name>A0A0A9CGS9_ARUDO</name>
<feature type="region of interest" description="Disordered" evidence="1">
    <location>
        <begin position="66"/>
        <end position="99"/>
    </location>
</feature>
<organism evidence="2">
    <name type="scientific">Arundo donax</name>
    <name type="common">Giant reed</name>
    <name type="synonym">Donax arundinaceus</name>
    <dbReference type="NCBI Taxonomy" id="35708"/>
    <lineage>
        <taxon>Eukaryota</taxon>
        <taxon>Viridiplantae</taxon>
        <taxon>Streptophyta</taxon>
        <taxon>Embryophyta</taxon>
        <taxon>Tracheophyta</taxon>
        <taxon>Spermatophyta</taxon>
        <taxon>Magnoliopsida</taxon>
        <taxon>Liliopsida</taxon>
        <taxon>Poales</taxon>
        <taxon>Poaceae</taxon>
        <taxon>PACMAD clade</taxon>
        <taxon>Arundinoideae</taxon>
        <taxon>Arundineae</taxon>
        <taxon>Arundo</taxon>
    </lineage>
</organism>
<proteinExistence type="predicted"/>